<dbReference type="UniPathway" id="UPA00219"/>
<reference evidence="19 20" key="2">
    <citation type="submission" date="2019-02" db="EMBL/GenBank/DDBJ databases">
        <title>'Lichenibacterium ramalinii' gen. nov. sp. nov., 'Lichenibacterium minor' gen. nov. sp. nov.</title>
        <authorList>
            <person name="Pankratov T."/>
        </authorList>
    </citation>
    <scope>NUCLEOTIDE SEQUENCE [LARGE SCALE GENOMIC DNA]</scope>
    <source>
        <strain evidence="19 20">RmlP001</strain>
    </source>
</reference>
<feature type="compositionally biased region" description="Basic and acidic residues" evidence="15">
    <location>
        <begin position="1"/>
        <end position="36"/>
    </location>
</feature>
<feature type="domain" description="Penicillin-binding protein transpeptidase" evidence="17">
    <location>
        <begin position="421"/>
        <end position="644"/>
    </location>
</feature>
<keyword evidence="10" id="KW-0573">Peptidoglycan synthesis</keyword>
<sequence length="795" mass="84230">MARGRDRDGGRPQRREPRLGEDRQGDLRAFPEDRAGARARPRAARDDRREPTFSEADDRRPRRGEIDVSRERGGSGRRGSGGGGGAGGRGTGPRLRRRRGLFGHLVYWCLILGIWGALGAAGTVVYEASRLPPIDTLEVPKRPPNIAIQGDDGTPLANRGDTGGAAIRLADLPAYLPKAFVAIEDRRFFFHHGLDPAGIARALLANLVHRGGVQGGSTLTQQLAKNVFLTQERTLSRKIQEAILAIWLEHKYTKNQILELYLNRVYFGSGSYGVEAAALHYFGHGAAKVTVAEAAMLAGLMKAPTKLAPNRNPQGAIDRAAQVIGAMREEGYVTDAVARDALAHPAHAVKERGNGDVNYAADYVMDMLDDTIGAVEEDIVVTTTISPALEAAGERALVDTLNKGGGKYGVSQGALVSLAPDGAIKALIGGRDYADSQFDRAVSAKRQPGSSFKPFVYLSALEAGLTPDSVREDGPITIKGWHPENYSREYFGPVTLTKALSLSLNTVAVRLGVEVGPRTVVATAHRLGIASELQPNASIALGTSEVSPLELTAAYAPFANGGIAVQPHIITRVKTTSGKLLYQRRNANLGRAVDPVYVGMMNAMMEETLLTGTARKAELPGWQAAGKTGTSQDWRDAWFVGYTSRLVTGVWFGNDDGTPTRKASGGNLPVEAWSRFMKVALKGTVPVPLPGDWHAPAAPASDGTPLASLIDRTNAFLGGGSTPAPRPAPAAAPSGGAPPTTGSIAAAAPPPGVDDPRYSDDPLPPAVVPEEVPPRPRRAAASGDDRSLLDKLFGG</sequence>
<dbReference type="GO" id="GO:0009252">
    <property type="term" value="P:peptidoglycan biosynthetic process"/>
    <property type="evidence" value="ECO:0007669"/>
    <property type="project" value="UniProtKB-UniPathway"/>
</dbReference>
<evidence type="ECO:0000256" key="12">
    <source>
        <dbReference type="ARBA" id="ARBA00023316"/>
    </source>
</evidence>
<keyword evidence="16" id="KW-0812">Transmembrane</keyword>
<evidence type="ECO:0000256" key="13">
    <source>
        <dbReference type="ARBA" id="ARBA00034000"/>
    </source>
</evidence>
<gene>
    <name evidence="19" type="ORF">D3272_20920</name>
</gene>
<evidence type="ECO:0000256" key="5">
    <source>
        <dbReference type="ARBA" id="ARBA00022670"/>
    </source>
</evidence>
<feature type="region of interest" description="Disordered" evidence="15">
    <location>
        <begin position="714"/>
        <end position="795"/>
    </location>
</feature>
<dbReference type="NCBIfam" id="TIGR02074">
    <property type="entry name" value="PBP_1a_fam"/>
    <property type="match status" value="1"/>
</dbReference>
<dbReference type="PANTHER" id="PTHR32282">
    <property type="entry name" value="BINDING PROTEIN TRANSPEPTIDASE, PUTATIVE-RELATED"/>
    <property type="match status" value="1"/>
</dbReference>
<dbReference type="Gene3D" id="1.10.3810.10">
    <property type="entry name" value="Biosynthetic peptidoglycan transglycosylase-like"/>
    <property type="match status" value="1"/>
</dbReference>
<comment type="caution">
    <text evidence="19">The sequence shown here is derived from an EMBL/GenBank/DDBJ whole genome shotgun (WGS) entry which is preliminary data.</text>
</comment>
<organism evidence="19 20">
    <name type="scientific">Lichenibacterium ramalinae</name>
    <dbReference type="NCBI Taxonomy" id="2316527"/>
    <lineage>
        <taxon>Bacteria</taxon>
        <taxon>Pseudomonadati</taxon>
        <taxon>Pseudomonadota</taxon>
        <taxon>Alphaproteobacteria</taxon>
        <taxon>Hyphomicrobiales</taxon>
        <taxon>Lichenihabitantaceae</taxon>
        <taxon>Lichenibacterium</taxon>
    </lineage>
</organism>
<feature type="compositionally biased region" description="Basic and acidic residues" evidence="15">
    <location>
        <begin position="43"/>
        <end position="74"/>
    </location>
</feature>
<evidence type="ECO:0000256" key="6">
    <source>
        <dbReference type="ARBA" id="ARBA00022676"/>
    </source>
</evidence>
<evidence type="ECO:0000256" key="9">
    <source>
        <dbReference type="ARBA" id="ARBA00022960"/>
    </source>
</evidence>
<keyword evidence="12" id="KW-0961">Cell wall biogenesis/degradation</keyword>
<keyword evidence="16" id="KW-0472">Membrane</keyword>
<dbReference type="GO" id="GO:0006508">
    <property type="term" value="P:proteolysis"/>
    <property type="evidence" value="ECO:0007669"/>
    <property type="project" value="UniProtKB-KW"/>
</dbReference>
<dbReference type="GO" id="GO:0030288">
    <property type="term" value="C:outer membrane-bounded periplasmic space"/>
    <property type="evidence" value="ECO:0007669"/>
    <property type="project" value="TreeGrafter"/>
</dbReference>
<keyword evidence="8" id="KW-0378">Hydrolase</keyword>
<evidence type="ECO:0000256" key="15">
    <source>
        <dbReference type="SAM" id="MobiDB-lite"/>
    </source>
</evidence>
<accession>A0A4Q2R8K5</accession>
<comment type="catalytic activity">
    <reaction evidence="14">
        <text>[GlcNAc-(1-&gt;4)-Mur2Ac(oyl-L-Ala-gamma-D-Glu-L-Lys-D-Ala-D-Ala)](n)-di-trans,octa-cis-undecaprenyl diphosphate + beta-D-GlcNAc-(1-&gt;4)-Mur2Ac(oyl-L-Ala-gamma-D-Glu-L-Lys-D-Ala-D-Ala)-di-trans,octa-cis-undecaprenyl diphosphate = [GlcNAc-(1-&gt;4)-Mur2Ac(oyl-L-Ala-gamma-D-Glu-L-Lys-D-Ala-D-Ala)](n+1)-di-trans,octa-cis-undecaprenyl diphosphate + di-trans,octa-cis-undecaprenyl diphosphate + H(+)</text>
        <dbReference type="Rhea" id="RHEA:23708"/>
        <dbReference type="Rhea" id="RHEA-COMP:9602"/>
        <dbReference type="Rhea" id="RHEA-COMP:9603"/>
        <dbReference type="ChEBI" id="CHEBI:15378"/>
        <dbReference type="ChEBI" id="CHEBI:58405"/>
        <dbReference type="ChEBI" id="CHEBI:60033"/>
        <dbReference type="ChEBI" id="CHEBI:78435"/>
        <dbReference type="EC" id="2.4.99.28"/>
    </reaction>
</comment>
<evidence type="ECO:0000256" key="3">
    <source>
        <dbReference type="ARBA" id="ARBA00007739"/>
    </source>
</evidence>
<dbReference type="Gene3D" id="3.40.710.10">
    <property type="entry name" value="DD-peptidase/beta-lactamase superfamily"/>
    <property type="match status" value="1"/>
</dbReference>
<comment type="similarity">
    <text evidence="3">In the N-terminal section; belongs to the glycosyltransferase 51 family.</text>
</comment>
<keyword evidence="11" id="KW-0511">Multifunctional enzyme</keyword>
<dbReference type="EMBL" id="QYBC01000020">
    <property type="protein sequence ID" value="RYB02397.1"/>
    <property type="molecule type" value="Genomic_DNA"/>
</dbReference>
<name>A0A4Q2R8K5_9HYPH</name>
<evidence type="ECO:0000259" key="17">
    <source>
        <dbReference type="Pfam" id="PF00905"/>
    </source>
</evidence>
<evidence type="ECO:0000256" key="7">
    <source>
        <dbReference type="ARBA" id="ARBA00022679"/>
    </source>
</evidence>
<dbReference type="SUPFAM" id="SSF53955">
    <property type="entry name" value="Lysozyme-like"/>
    <property type="match status" value="1"/>
</dbReference>
<dbReference type="InterPro" id="IPR012338">
    <property type="entry name" value="Beta-lactam/transpept-like"/>
</dbReference>
<evidence type="ECO:0000256" key="4">
    <source>
        <dbReference type="ARBA" id="ARBA00022645"/>
    </source>
</evidence>
<feature type="domain" description="Glycosyl transferase family 51" evidence="18">
    <location>
        <begin position="164"/>
        <end position="327"/>
    </location>
</feature>
<dbReference type="InterPro" id="IPR001460">
    <property type="entry name" value="PCN-bd_Tpept"/>
</dbReference>
<proteinExistence type="inferred from homology"/>
<dbReference type="InterPro" id="IPR050396">
    <property type="entry name" value="Glycosyltr_51/Transpeptidase"/>
</dbReference>
<evidence type="ECO:0000256" key="11">
    <source>
        <dbReference type="ARBA" id="ARBA00023268"/>
    </source>
</evidence>
<keyword evidence="4" id="KW-0121">Carboxypeptidase</keyword>
<evidence type="ECO:0000256" key="16">
    <source>
        <dbReference type="SAM" id="Phobius"/>
    </source>
</evidence>
<feature type="region of interest" description="Disordered" evidence="15">
    <location>
        <begin position="1"/>
        <end position="94"/>
    </location>
</feature>
<dbReference type="InterPro" id="IPR001264">
    <property type="entry name" value="Glyco_trans_51"/>
</dbReference>
<dbReference type="GO" id="GO:0008658">
    <property type="term" value="F:penicillin binding"/>
    <property type="evidence" value="ECO:0007669"/>
    <property type="project" value="InterPro"/>
</dbReference>
<feature type="transmembrane region" description="Helical" evidence="16">
    <location>
        <begin position="105"/>
        <end position="126"/>
    </location>
</feature>
<dbReference type="GO" id="GO:0071555">
    <property type="term" value="P:cell wall organization"/>
    <property type="evidence" value="ECO:0007669"/>
    <property type="project" value="UniProtKB-KW"/>
</dbReference>
<keyword evidence="16" id="KW-1133">Transmembrane helix</keyword>
<comment type="pathway">
    <text evidence="1">Cell wall biogenesis; peptidoglycan biosynthesis.</text>
</comment>
<comment type="catalytic activity">
    <reaction evidence="13">
        <text>Preferential cleavage: (Ac)2-L-Lys-D-Ala-|-D-Ala. Also transpeptidation of peptidyl-alanyl moieties that are N-acyl substituents of D-alanine.</text>
        <dbReference type="EC" id="3.4.16.4"/>
    </reaction>
</comment>
<protein>
    <submittedName>
        <fullName evidence="19">PBP1A family penicillin-binding protein</fullName>
    </submittedName>
</protein>
<evidence type="ECO:0000256" key="1">
    <source>
        <dbReference type="ARBA" id="ARBA00004752"/>
    </source>
</evidence>
<feature type="compositionally biased region" description="Low complexity" evidence="15">
    <location>
        <begin position="731"/>
        <end position="747"/>
    </location>
</feature>
<evidence type="ECO:0000256" key="10">
    <source>
        <dbReference type="ARBA" id="ARBA00022984"/>
    </source>
</evidence>
<dbReference type="PANTHER" id="PTHR32282:SF33">
    <property type="entry name" value="PEPTIDOGLYCAN GLYCOSYLTRANSFERASE"/>
    <property type="match status" value="1"/>
</dbReference>
<dbReference type="Pfam" id="PF00905">
    <property type="entry name" value="Transpeptidase"/>
    <property type="match status" value="1"/>
</dbReference>
<keyword evidence="5" id="KW-0645">Protease</keyword>
<dbReference type="InterPro" id="IPR023346">
    <property type="entry name" value="Lysozyme-like_dom_sf"/>
</dbReference>
<evidence type="ECO:0000313" key="19">
    <source>
        <dbReference type="EMBL" id="RYB02397.1"/>
    </source>
</evidence>
<comment type="similarity">
    <text evidence="2">In the C-terminal section; belongs to the transpeptidase family.</text>
</comment>
<feature type="region of interest" description="Disordered" evidence="15">
    <location>
        <begin position="136"/>
        <end position="157"/>
    </location>
</feature>
<dbReference type="OrthoDB" id="9766909at2"/>
<dbReference type="GO" id="GO:0008360">
    <property type="term" value="P:regulation of cell shape"/>
    <property type="evidence" value="ECO:0007669"/>
    <property type="project" value="UniProtKB-KW"/>
</dbReference>
<dbReference type="InterPro" id="IPR036950">
    <property type="entry name" value="PBP_transglycosylase"/>
</dbReference>
<evidence type="ECO:0000256" key="8">
    <source>
        <dbReference type="ARBA" id="ARBA00022801"/>
    </source>
</evidence>
<keyword evidence="6" id="KW-0328">Glycosyltransferase</keyword>
<evidence type="ECO:0000256" key="14">
    <source>
        <dbReference type="ARBA" id="ARBA00049902"/>
    </source>
</evidence>
<keyword evidence="20" id="KW-1185">Reference proteome</keyword>
<dbReference type="Pfam" id="PF00912">
    <property type="entry name" value="Transgly"/>
    <property type="match status" value="1"/>
</dbReference>
<dbReference type="Proteomes" id="UP000289411">
    <property type="component" value="Unassembled WGS sequence"/>
</dbReference>
<dbReference type="FunFam" id="1.10.3810.10:FF:000001">
    <property type="entry name" value="Penicillin-binding protein 1A"/>
    <property type="match status" value="1"/>
</dbReference>
<dbReference type="SUPFAM" id="SSF56601">
    <property type="entry name" value="beta-lactamase/transpeptidase-like"/>
    <property type="match status" value="1"/>
</dbReference>
<dbReference type="GO" id="GO:0008955">
    <property type="term" value="F:peptidoglycan glycosyltransferase activity"/>
    <property type="evidence" value="ECO:0007669"/>
    <property type="project" value="UniProtKB-EC"/>
</dbReference>
<keyword evidence="9" id="KW-0133">Cell shape</keyword>
<dbReference type="AlphaFoldDB" id="A0A4Q2R8K5"/>
<dbReference type="GO" id="GO:0009002">
    <property type="term" value="F:serine-type D-Ala-D-Ala carboxypeptidase activity"/>
    <property type="evidence" value="ECO:0007669"/>
    <property type="project" value="UniProtKB-EC"/>
</dbReference>
<feature type="compositionally biased region" description="Gly residues" evidence="15">
    <location>
        <begin position="76"/>
        <end position="91"/>
    </location>
</feature>
<evidence type="ECO:0000259" key="18">
    <source>
        <dbReference type="Pfam" id="PF00912"/>
    </source>
</evidence>
<reference evidence="19 20" key="1">
    <citation type="submission" date="2018-09" db="EMBL/GenBank/DDBJ databases">
        <authorList>
            <person name="Grouzdev D.S."/>
            <person name="Krutkina M.S."/>
        </authorList>
    </citation>
    <scope>NUCLEOTIDE SEQUENCE [LARGE SCALE GENOMIC DNA]</scope>
    <source>
        <strain evidence="19 20">RmlP001</strain>
    </source>
</reference>
<evidence type="ECO:0000256" key="2">
    <source>
        <dbReference type="ARBA" id="ARBA00007090"/>
    </source>
</evidence>
<evidence type="ECO:0000313" key="20">
    <source>
        <dbReference type="Proteomes" id="UP000289411"/>
    </source>
</evidence>
<keyword evidence="7" id="KW-0808">Transferase</keyword>
<dbReference type="RefSeq" id="WP_129221161.1">
    <property type="nucleotide sequence ID" value="NZ_QYBC01000020.1"/>
</dbReference>